<evidence type="ECO:0000259" key="5">
    <source>
        <dbReference type="Pfam" id="PF00156"/>
    </source>
</evidence>
<comment type="similarity">
    <text evidence="1 4">Belongs to the purine/pyrimidine phosphoribosyltransferase family. PyrR subfamily.</text>
</comment>
<organism evidence="6">
    <name type="scientific">Desulfatirhabdium butyrativorans</name>
    <dbReference type="NCBI Taxonomy" id="340467"/>
    <lineage>
        <taxon>Bacteria</taxon>
        <taxon>Pseudomonadati</taxon>
        <taxon>Thermodesulfobacteriota</taxon>
        <taxon>Desulfobacteria</taxon>
        <taxon>Desulfobacterales</taxon>
        <taxon>Desulfatirhabdiaceae</taxon>
        <taxon>Desulfatirhabdium</taxon>
    </lineage>
</organism>
<comment type="function">
    <text evidence="4">Also displays a weak uracil phosphoribosyltransferase activity which is not physiologically significant.</text>
</comment>
<feature type="short sequence motif" description="PRPP-binding" evidence="4">
    <location>
        <begin position="99"/>
        <end position="111"/>
    </location>
</feature>
<dbReference type="EC" id="2.4.2.9" evidence="4"/>
<dbReference type="CDD" id="cd06223">
    <property type="entry name" value="PRTases_typeI"/>
    <property type="match status" value="1"/>
</dbReference>
<dbReference type="AlphaFoldDB" id="A0A7C4RTM2"/>
<feature type="domain" description="Phosphoribosyltransferase" evidence="5">
    <location>
        <begin position="10"/>
        <end position="148"/>
    </location>
</feature>
<dbReference type="PANTHER" id="PTHR11608">
    <property type="entry name" value="BIFUNCTIONAL PROTEIN PYRR"/>
    <property type="match status" value="1"/>
</dbReference>
<dbReference type="InterPro" id="IPR023050">
    <property type="entry name" value="PyrR"/>
</dbReference>
<dbReference type="NCBIfam" id="NF003549">
    <property type="entry name" value="PRK05205.1-5"/>
    <property type="match status" value="1"/>
</dbReference>
<dbReference type="FunFam" id="3.40.50.2020:FF:000020">
    <property type="entry name" value="Bifunctional protein PyrR"/>
    <property type="match status" value="1"/>
</dbReference>
<dbReference type="InterPro" id="IPR000836">
    <property type="entry name" value="PRTase_dom"/>
</dbReference>
<dbReference type="Pfam" id="PF00156">
    <property type="entry name" value="Pribosyltran"/>
    <property type="match status" value="1"/>
</dbReference>
<evidence type="ECO:0000313" key="6">
    <source>
        <dbReference type="EMBL" id="HGU33864.1"/>
    </source>
</evidence>
<dbReference type="GO" id="GO:0006355">
    <property type="term" value="P:regulation of DNA-templated transcription"/>
    <property type="evidence" value="ECO:0007669"/>
    <property type="project" value="UniProtKB-UniRule"/>
</dbReference>
<proteinExistence type="inferred from homology"/>
<dbReference type="NCBIfam" id="NF003545">
    <property type="entry name" value="PRK05205.1-1"/>
    <property type="match status" value="1"/>
</dbReference>
<evidence type="ECO:0000256" key="2">
    <source>
        <dbReference type="ARBA" id="ARBA00023015"/>
    </source>
</evidence>
<accession>A0A7C4RTM2</accession>
<dbReference type="PANTHER" id="PTHR11608:SF0">
    <property type="entry name" value="BIFUNCTIONAL PROTEIN PYRR"/>
    <property type="match status" value="1"/>
</dbReference>
<comment type="catalytic activity">
    <reaction evidence="4">
        <text>UMP + diphosphate = 5-phospho-alpha-D-ribose 1-diphosphate + uracil</text>
        <dbReference type="Rhea" id="RHEA:13017"/>
        <dbReference type="ChEBI" id="CHEBI:17568"/>
        <dbReference type="ChEBI" id="CHEBI:33019"/>
        <dbReference type="ChEBI" id="CHEBI:57865"/>
        <dbReference type="ChEBI" id="CHEBI:58017"/>
        <dbReference type="EC" id="2.4.2.9"/>
    </reaction>
</comment>
<evidence type="ECO:0000256" key="3">
    <source>
        <dbReference type="ARBA" id="ARBA00023163"/>
    </source>
</evidence>
<evidence type="ECO:0000256" key="1">
    <source>
        <dbReference type="ARBA" id="ARBA00005565"/>
    </source>
</evidence>
<dbReference type="Gene3D" id="3.40.50.2020">
    <property type="match status" value="1"/>
</dbReference>
<keyword evidence="2 4" id="KW-0805">Transcription regulation</keyword>
<comment type="function">
    <text evidence="4">Regulates the transcription of the pyrimidine nucleotide (pyr) operon in response to exogenous pyrimidines.</text>
</comment>
<evidence type="ECO:0000256" key="4">
    <source>
        <dbReference type="HAMAP-Rule" id="MF_01219"/>
    </source>
</evidence>
<dbReference type="SUPFAM" id="SSF53271">
    <property type="entry name" value="PRTase-like"/>
    <property type="match status" value="1"/>
</dbReference>
<sequence length="181" mass="20095">MTTERILLDASDIDRILIRMTHEILESHKGAKGLALVGIQTRGVIMAQRLGKNLADVEGVHVPVGILDITLYRDDWTRVARQPVLQATDIPFSIDGMQVVLVDDVLFTGRTTRAAMDALIDFGRPDRIELAVLVDRGHRELPIQANYVGKTIATRRSEMVNVMFVEKDGADQVVLQALETP</sequence>
<dbReference type="GO" id="GO:0004845">
    <property type="term" value="F:uracil phosphoribosyltransferase activity"/>
    <property type="evidence" value="ECO:0007669"/>
    <property type="project" value="UniProtKB-UniRule"/>
</dbReference>
<dbReference type="InterPro" id="IPR029057">
    <property type="entry name" value="PRTase-like"/>
</dbReference>
<keyword evidence="3 4" id="KW-0804">Transcription</keyword>
<keyword evidence="4 6" id="KW-0328">Glycosyltransferase</keyword>
<gene>
    <name evidence="4 6" type="primary">pyrR</name>
    <name evidence="6" type="ORF">ENS29_13595</name>
</gene>
<dbReference type="InterPro" id="IPR050137">
    <property type="entry name" value="PyrR_bifunctional"/>
</dbReference>
<dbReference type="HAMAP" id="MF_01219">
    <property type="entry name" value="PyrR"/>
    <property type="match status" value="1"/>
</dbReference>
<keyword evidence="4 6" id="KW-0808">Transferase</keyword>
<reference evidence="6" key="1">
    <citation type="journal article" date="2020" name="mSystems">
        <title>Genome- and Community-Level Interaction Insights into Carbon Utilization and Element Cycling Functions of Hydrothermarchaeota in Hydrothermal Sediment.</title>
        <authorList>
            <person name="Zhou Z."/>
            <person name="Liu Y."/>
            <person name="Xu W."/>
            <person name="Pan J."/>
            <person name="Luo Z.H."/>
            <person name="Li M."/>
        </authorList>
    </citation>
    <scope>NUCLEOTIDE SEQUENCE [LARGE SCALE GENOMIC DNA]</scope>
    <source>
        <strain evidence="6">SpSt-477</strain>
    </source>
</reference>
<name>A0A7C4RTM2_9BACT</name>
<dbReference type="EMBL" id="DSUH01000312">
    <property type="protein sequence ID" value="HGU33864.1"/>
    <property type="molecule type" value="Genomic_DNA"/>
</dbReference>
<protein>
    <recommendedName>
        <fullName evidence="4">Bifunctional protein PyrR</fullName>
    </recommendedName>
    <domain>
        <recommendedName>
            <fullName evidence="4">Pyrimidine operon regulatory protein</fullName>
        </recommendedName>
    </domain>
    <domain>
        <recommendedName>
            <fullName evidence="4">Uracil phosphoribosyltransferase</fullName>
            <shortName evidence="4">UPRTase</shortName>
            <ecNumber evidence="4">2.4.2.9</ecNumber>
        </recommendedName>
    </domain>
</protein>
<comment type="caution">
    <text evidence="6">The sequence shown here is derived from an EMBL/GenBank/DDBJ whole genome shotgun (WGS) entry which is preliminary data.</text>
</comment>